<protein>
    <submittedName>
        <fullName evidence="2">Uncharacterized protein</fullName>
    </submittedName>
</protein>
<dbReference type="Proteomes" id="UP001162480">
    <property type="component" value="Unassembled WGS sequence"/>
</dbReference>
<keyword evidence="3" id="KW-1185">Reference proteome</keyword>
<comment type="caution">
    <text evidence="2">The sequence shown here is derived from an EMBL/GenBank/DDBJ whole genome shotgun (WGS) entry which is preliminary data.</text>
</comment>
<organism evidence="2 3">
    <name type="scientific">Octopus vulgaris</name>
    <name type="common">Common octopus</name>
    <dbReference type="NCBI Taxonomy" id="6645"/>
    <lineage>
        <taxon>Eukaryota</taxon>
        <taxon>Metazoa</taxon>
        <taxon>Spiralia</taxon>
        <taxon>Lophotrochozoa</taxon>
        <taxon>Mollusca</taxon>
        <taxon>Cephalopoda</taxon>
        <taxon>Coleoidea</taxon>
        <taxon>Octopodiformes</taxon>
        <taxon>Octopoda</taxon>
        <taxon>Incirrata</taxon>
        <taxon>Octopodidae</taxon>
        <taxon>Octopus</taxon>
    </lineage>
</organism>
<accession>A0AA36HIG3</accession>
<evidence type="ECO:0000256" key="1">
    <source>
        <dbReference type="SAM" id="MobiDB-lite"/>
    </source>
</evidence>
<evidence type="ECO:0000313" key="2">
    <source>
        <dbReference type="EMBL" id="CAJ1099249.1"/>
    </source>
</evidence>
<proteinExistence type="predicted"/>
<evidence type="ECO:0000313" key="3">
    <source>
        <dbReference type="Proteomes" id="UP001162480"/>
    </source>
</evidence>
<gene>
    <name evidence="2" type="ORF">OCTVUL_1B006156</name>
</gene>
<reference evidence="2" key="1">
    <citation type="submission" date="2023-08" db="EMBL/GenBank/DDBJ databases">
        <authorList>
            <person name="Alioto T."/>
            <person name="Alioto T."/>
            <person name="Gomez Garrido J."/>
        </authorList>
    </citation>
    <scope>NUCLEOTIDE SEQUENCE</scope>
</reference>
<dbReference type="AlphaFoldDB" id="A0AA36HIG3"/>
<sequence>MGMKEVARGDFQSGGFPLKEEPKVGHSKKLDSKMLKALFSENFTVTTRELAEQLNMAHTIGDIHNYA</sequence>
<dbReference type="InterPro" id="IPR036388">
    <property type="entry name" value="WH-like_DNA-bd_sf"/>
</dbReference>
<dbReference type="Gene3D" id="1.10.10.10">
    <property type="entry name" value="Winged helix-like DNA-binding domain superfamily/Winged helix DNA-binding domain"/>
    <property type="match status" value="1"/>
</dbReference>
<feature type="region of interest" description="Disordered" evidence="1">
    <location>
        <begin position="1"/>
        <end position="23"/>
    </location>
</feature>
<dbReference type="EMBL" id="CATOCA020000001">
    <property type="protein sequence ID" value="CAJ1099249.1"/>
    <property type="molecule type" value="Genomic_DNA"/>
</dbReference>
<name>A0AA36HIG3_OCTVU</name>